<proteinExistence type="predicted"/>
<evidence type="ECO:0000256" key="4">
    <source>
        <dbReference type="PROSITE-ProRule" id="PRU00125"/>
    </source>
</evidence>
<dbReference type="EMBL" id="UYRU01000857">
    <property type="protein sequence ID" value="VDK30782.1"/>
    <property type="molecule type" value="Genomic_DNA"/>
</dbReference>
<keyword evidence="2 4" id="KW-0862">Zinc</keyword>
<dbReference type="GO" id="GO:0070161">
    <property type="term" value="C:anchoring junction"/>
    <property type="evidence" value="ECO:0007669"/>
    <property type="project" value="UniProtKB-ARBA"/>
</dbReference>
<name>A0A3P6P2Y0_DIBLA</name>
<evidence type="ECO:0000256" key="1">
    <source>
        <dbReference type="ARBA" id="ARBA00022723"/>
    </source>
</evidence>
<dbReference type="SUPFAM" id="SSF57716">
    <property type="entry name" value="Glucocorticoid receptor-like (DNA-binding domain)"/>
    <property type="match status" value="2"/>
</dbReference>
<evidence type="ECO:0000313" key="7">
    <source>
        <dbReference type="Proteomes" id="UP000281553"/>
    </source>
</evidence>
<dbReference type="PANTHER" id="PTHR24216">
    <property type="entry name" value="PAXILLIN-RELATED"/>
    <property type="match status" value="1"/>
</dbReference>
<dbReference type="Gene3D" id="2.10.110.10">
    <property type="entry name" value="Cysteine Rich Protein"/>
    <property type="match status" value="1"/>
</dbReference>
<evidence type="ECO:0000256" key="2">
    <source>
        <dbReference type="ARBA" id="ARBA00022833"/>
    </source>
</evidence>
<keyword evidence="3 4" id="KW-0440">LIM domain</keyword>
<feature type="domain" description="LIM zinc-binding" evidence="5">
    <location>
        <begin position="70"/>
        <end position="128"/>
    </location>
</feature>
<dbReference type="AlphaFoldDB" id="A0A3P6P2Y0"/>
<dbReference type="SMART" id="SM00132">
    <property type="entry name" value="LIM"/>
    <property type="match status" value="1"/>
</dbReference>
<keyword evidence="7" id="KW-1185">Reference proteome</keyword>
<dbReference type="InterPro" id="IPR001781">
    <property type="entry name" value="Znf_LIM"/>
</dbReference>
<protein>
    <recommendedName>
        <fullName evidence="5">LIM zinc-binding domain-containing protein</fullName>
    </recommendedName>
</protein>
<dbReference type="Pfam" id="PF00412">
    <property type="entry name" value="LIM"/>
    <property type="match status" value="1"/>
</dbReference>
<dbReference type="PANTHER" id="PTHR24216:SF8">
    <property type="entry name" value="PAXILLIN, ISOFORM F"/>
    <property type="match status" value="1"/>
</dbReference>
<evidence type="ECO:0000313" key="6">
    <source>
        <dbReference type="EMBL" id="VDK30782.1"/>
    </source>
</evidence>
<dbReference type="Proteomes" id="UP000281553">
    <property type="component" value="Unassembled WGS sequence"/>
</dbReference>
<organism evidence="6 7">
    <name type="scientific">Dibothriocephalus latus</name>
    <name type="common">Fish tapeworm</name>
    <name type="synonym">Diphyllobothrium latum</name>
    <dbReference type="NCBI Taxonomy" id="60516"/>
    <lineage>
        <taxon>Eukaryota</taxon>
        <taxon>Metazoa</taxon>
        <taxon>Spiralia</taxon>
        <taxon>Lophotrochozoa</taxon>
        <taxon>Platyhelminthes</taxon>
        <taxon>Cestoda</taxon>
        <taxon>Eucestoda</taxon>
        <taxon>Diphyllobothriidea</taxon>
        <taxon>Diphyllobothriidae</taxon>
        <taxon>Dibothriocephalus</taxon>
    </lineage>
</organism>
<sequence length="128" mass="14278">MIIYSLQWRVTTDASNARVVLSSLTSLNACGHDLREPLILVCSANLAGRDFCTKDGLLYCESHQQDATSLICASCSQPISGRCINAMGKRFHLQHFVCTYCLRQLNTGTFKERASKPYCSTCFRQLFG</sequence>
<evidence type="ECO:0000259" key="5">
    <source>
        <dbReference type="PROSITE" id="PS50023"/>
    </source>
</evidence>
<keyword evidence="1 4" id="KW-0479">Metal-binding</keyword>
<gene>
    <name evidence="6" type="ORF">DILT_LOCUS238</name>
</gene>
<accession>A0A3P6P2Y0</accession>
<dbReference type="OrthoDB" id="15567at2759"/>
<evidence type="ECO:0000256" key="3">
    <source>
        <dbReference type="ARBA" id="ARBA00023038"/>
    </source>
</evidence>
<dbReference type="PROSITE" id="PS00478">
    <property type="entry name" value="LIM_DOMAIN_1"/>
    <property type="match status" value="1"/>
</dbReference>
<dbReference type="GO" id="GO:0046872">
    <property type="term" value="F:metal ion binding"/>
    <property type="evidence" value="ECO:0007669"/>
    <property type="project" value="UniProtKB-KW"/>
</dbReference>
<dbReference type="FunFam" id="2.10.110.10:FF:000009">
    <property type="entry name" value="Paxillin isoform 1"/>
    <property type="match status" value="1"/>
</dbReference>
<reference evidence="6 7" key="1">
    <citation type="submission" date="2018-11" db="EMBL/GenBank/DDBJ databases">
        <authorList>
            <consortium name="Pathogen Informatics"/>
        </authorList>
    </citation>
    <scope>NUCLEOTIDE SEQUENCE [LARGE SCALE GENOMIC DNA]</scope>
</reference>
<dbReference type="PROSITE" id="PS50023">
    <property type="entry name" value="LIM_DOMAIN_2"/>
    <property type="match status" value="1"/>
</dbReference>